<gene>
    <name evidence="8" type="ORF">PACLA_8A014642</name>
</gene>
<organism evidence="8 9">
    <name type="scientific">Paramuricea clavata</name>
    <name type="common">Red gorgonian</name>
    <name type="synonym">Violescent sea-whip</name>
    <dbReference type="NCBI Taxonomy" id="317549"/>
    <lineage>
        <taxon>Eukaryota</taxon>
        <taxon>Metazoa</taxon>
        <taxon>Cnidaria</taxon>
        <taxon>Anthozoa</taxon>
        <taxon>Octocorallia</taxon>
        <taxon>Malacalcyonacea</taxon>
        <taxon>Plexauridae</taxon>
        <taxon>Paramuricea</taxon>
    </lineage>
</organism>
<comment type="caution">
    <text evidence="8">The sequence shown here is derived from an EMBL/GenBank/DDBJ whole genome shotgun (WGS) entry which is preliminary data.</text>
</comment>
<dbReference type="OrthoDB" id="10064107at2759"/>
<dbReference type="GO" id="GO:0006508">
    <property type="term" value="P:proteolysis"/>
    <property type="evidence" value="ECO:0007669"/>
    <property type="project" value="UniProtKB-KW"/>
</dbReference>
<keyword evidence="9" id="KW-1185">Reference proteome</keyword>
<dbReference type="Gene3D" id="3.10.10.10">
    <property type="entry name" value="HIV Type 1 Reverse Transcriptase, subunit A, domain 1"/>
    <property type="match status" value="1"/>
</dbReference>
<proteinExistence type="predicted"/>
<dbReference type="AlphaFoldDB" id="A0A7D9DSX3"/>
<dbReference type="Pfam" id="PF00078">
    <property type="entry name" value="RVT_1"/>
    <property type="match status" value="1"/>
</dbReference>
<dbReference type="CDD" id="cd01647">
    <property type="entry name" value="RT_LTR"/>
    <property type="match status" value="1"/>
</dbReference>
<dbReference type="GO" id="GO:0003964">
    <property type="term" value="F:RNA-directed DNA polymerase activity"/>
    <property type="evidence" value="ECO:0007669"/>
    <property type="project" value="UniProtKB-KW"/>
</dbReference>
<dbReference type="Gene3D" id="3.30.70.270">
    <property type="match status" value="1"/>
</dbReference>
<dbReference type="PANTHER" id="PTHR24559">
    <property type="entry name" value="TRANSPOSON TY3-I GAG-POL POLYPROTEIN"/>
    <property type="match status" value="1"/>
</dbReference>
<keyword evidence="3" id="KW-0548">Nucleotidyltransferase</keyword>
<dbReference type="EMBL" id="CACRXK020002264">
    <property type="protein sequence ID" value="CAB3993458.1"/>
    <property type="molecule type" value="Genomic_DNA"/>
</dbReference>
<dbReference type="GO" id="GO:0004519">
    <property type="term" value="F:endonuclease activity"/>
    <property type="evidence" value="ECO:0007669"/>
    <property type="project" value="UniProtKB-KW"/>
</dbReference>
<dbReference type="Proteomes" id="UP001152795">
    <property type="component" value="Unassembled WGS sequence"/>
</dbReference>
<keyword evidence="4" id="KW-0540">Nuclease</keyword>
<evidence type="ECO:0000256" key="4">
    <source>
        <dbReference type="ARBA" id="ARBA00022722"/>
    </source>
</evidence>
<protein>
    <submittedName>
        <fullName evidence="8">Gag-pol poly</fullName>
    </submittedName>
</protein>
<name>A0A7D9DSX3_PARCT</name>
<evidence type="ECO:0000256" key="6">
    <source>
        <dbReference type="ARBA" id="ARBA00022801"/>
    </source>
</evidence>
<evidence type="ECO:0000313" key="8">
    <source>
        <dbReference type="EMBL" id="CAB3993458.1"/>
    </source>
</evidence>
<keyword evidence="6" id="KW-0378">Hydrolase</keyword>
<dbReference type="InterPro" id="IPR053134">
    <property type="entry name" value="RNA-dir_DNA_polymerase"/>
</dbReference>
<sequence length="213" mass="24172">MLLSLQLLSRNSGLGEYPDITRPTTKQTAVKQNVAHHILTRGPPCSSRPRRLPPEQLKIAKDEFQHMLDKGIIHPSSSSWASPLHMVPKSQPGDWRPLGDYRGLNRVTIPDQYPVPHIQDFSASLHGKTIFSKIDLVRAYHQIPMAEDDICKTAITTPFGLFEFTNMPFGLRNAVQTFQRFMDEVTRGLDFVYVYIDDILIASTNALEHEVHL</sequence>
<dbReference type="InterPro" id="IPR043502">
    <property type="entry name" value="DNA/RNA_pol_sf"/>
</dbReference>
<dbReference type="PANTHER" id="PTHR24559:SF444">
    <property type="entry name" value="REVERSE TRANSCRIPTASE DOMAIN-CONTAINING PROTEIN"/>
    <property type="match status" value="1"/>
</dbReference>
<evidence type="ECO:0000256" key="2">
    <source>
        <dbReference type="ARBA" id="ARBA00022679"/>
    </source>
</evidence>
<keyword evidence="1" id="KW-0645">Protease</keyword>
<evidence type="ECO:0000256" key="7">
    <source>
        <dbReference type="ARBA" id="ARBA00022918"/>
    </source>
</evidence>
<keyword evidence="2" id="KW-0808">Transferase</keyword>
<evidence type="ECO:0000256" key="3">
    <source>
        <dbReference type="ARBA" id="ARBA00022695"/>
    </source>
</evidence>
<dbReference type="GO" id="GO:0008233">
    <property type="term" value="F:peptidase activity"/>
    <property type="evidence" value="ECO:0007669"/>
    <property type="project" value="UniProtKB-KW"/>
</dbReference>
<evidence type="ECO:0000256" key="1">
    <source>
        <dbReference type="ARBA" id="ARBA00022670"/>
    </source>
</evidence>
<reference evidence="8" key="1">
    <citation type="submission" date="2020-04" db="EMBL/GenBank/DDBJ databases">
        <authorList>
            <person name="Alioto T."/>
            <person name="Alioto T."/>
            <person name="Gomez Garrido J."/>
        </authorList>
    </citation>
    <scope>NUCLEOTIDE SEQUENCE</scope>
    <source>
        <strain evidence="8">A484AB</strain>
    </source>
</reference>
<dbReference type="PROSITE" id="PS50878">
    <property type="entry name" value="RT_POL"/>
    <property type="match status" value="1"/>
</dbReference>
<dbReference type="SUPFAM" id="SSF56672">
    <property type="entry name" value="DNA/RNA polymerases"/>
    <property type="match status" value="1"/>
</dbReference>
<dbReference type="InterPro" id="IPR043128">
    <property type="entry name" value="Rev_trsase/Diguanyl_cyclase"/>
</dbReference>
<accession>A0A7D9DSX3</accession>
<evidence type="ECO:0000313" key="9">
    <source>
        <dbReference type="Proteomes" id="UP001152795"/>
    </source>
</evidence>
<keyword evidence="7" id="KW-0695">RNA-directed DNA polymerase</keyword>
<keyword evidence="5" id="KW-0255">Endonuclease</keyword>
<evidence type="ECO:0000256" key="5">
    <source>
        <dbReference type="ARBA" id="ARBA00022759"/>
    </source>
</evidence>
<dbReference type="InterPro" id="IPR000477">
    <property type="entry name" value="RT_dom"/>
</dbReference>
<dbReference type="FunFam" id="3.10.10.10:FF:000007">
    <property type="entry name" value="Retrovirus-related Pol polyprotein from transposon 17.6-like Protein"/>
    <property type="match status" value="1"/>
</dbReference>